<proteinExistence type="predicted"/>
<evidence type="ECO:0000256" key="1">
    <source>
        <dbReference type="SAM" id="Phobius"/>
    </source>
</evidence>
<dbReference type="EMBL" id="FMWB01000005">
    <property type="protein sequence ID" value="SCZ34082.1"/>
    <property type="molecule type" value="Genomic_DNA"/>
</dbReference>
<sequence length="56" mass="5943">MREQPLTSVALIDASRLEARREGRLRALQRGILISCSLGVLGAAALHLAYLAAGGR</sequence>
<organism evidence="2 3">
    <name type="scientific">Pseudomonas oryzihabitans</name>
    <dbReference type="NCBI Taxonomy" id="47885"/>
    <lineage>
        <taxon>Bacteria</taxon>
        <taxon>Pseudomonadati</taxon>
        <taxon>Pseudomonadota</taxon>
        <taxon>Gammaproteobacteria</taxon>
        <taxon>Pseudomonadales</taxon>
        <taxon>Pseudomonadaceae</taxon>
        <taxon>Pseudomonas</taxon>
    </lineage>
</organism>
<accession>A0A1G5N9N3</accession>
<dbReference type="RefSeq" id="WP_007162038.1">
    <property type="nucleotide sequence ID" value="NZ_CP044074.1"/>
</dbReference>
<dbReference type="Proteomes" id="UP000183046">
    <property type="component" value="Unassembled WGS sequence"/>
</dbReference>
<protein>
    <submittedName>
        <fullName evidence="2">Uncharacterized protein</fullName>
    </submittedName>
</protein>
<evidence type="ECO:0000313" key="3">
    <source>
        <dbReference type="Proteomes" id="UP000183046"/>
    </source>
</evidence>
<name>A0A1G5N9N3_9PSED</name>
<comment type="caution">
    <text evidence="2">The sequence shown here is derived from an EMBL/GenBank/DDBJ whole genome shotgun (WGS) entry which is preliminary data.</text>
</comment>
<reference evidence="3" key="1">
    <citation type="submission" date="2016-10" db="EMBL/GenBank/DDBJ databases">
        <authorList>
            <person name="de Groot N.N."/>
        </authorList>
    </citation>
    <scope>NUCLEOTIDE SEQUENCE [LARGE SCALE GENOMIC DNA]</scope>
    <source>
        <strain evidence="3">DSM 15758</strain>
    </source>
</reference>
<keyword evidence="1" id="KW-1133">Transmembrane helix</keyword>
<keyword evidence="1" id="KW-0812">Transmembrane</keyword>
<dbReference type="AlphaFoldDB" id="A0A1G5N9N3"/>
<gene>
    <name evidence="2" type="ORF">SAMN05216279_10538</name>
</gene>
<dbReference type="GeneID" id="58746972"/>
<evidence type="ECO:0000313" key="2">
    <source>
        <dbReference type="EMBL" id="SCZ34082.1"/>
    </source>
</evidence>
<keyword evidence="1" id="KW-0472">Membrane</keyword>
<feature type="transmembrane region" description="Helical" evidence="1">
    <location>
        <begin position="31"/>
        <end position="53"/>
    </location>
</feature>